<name>A0A100VX10_9MYCO</name>
<accession>A0A100VX10</accession>
<dbReference type="Proteomes" id="UP000069620">
    <property type="component" value="Unassembled WGS sequence"/>
</dbReference>
<keyword evidence="1" id="KW-1133">Transmembrane helix</keyword>
<evidence type="ECO:0000313" key="2">
    <source>
        <dbReference type="EMBL" id="GAS87508.1"/>
    </source>
</evidence>
<evidence type="ECO:0000256" key="1">
    <source>
        <dbReference type="SAM" id="Phobius"/>
    </source>
</evidence>
<keyword evidence="1" id="KW-0812">Transmembrane</keyword>
<protein>
    <recommendedName>
        <fullName evidence="4">Transmembrane protein</fullName>
    </recommendedName>
</protein>
<gene>
    <name evidence="2" type="ORF">RMCB_1604</name>
</gene>
<keyword evidence="1" id="KW-0472">Membrane</keyword>
<keyword evidence="3" id="KW-1185">Reference proteome</keyword>
<sequence>MDPGLDARIESMFKRDVGVATLLAALMWATLLFTYFAAFGVIDNVKVKAILAVAFVILGTFNSLGLLSMARRYKIEREHVYGEDIHHLDANRQAKQAKQATRSAEVTAA</sequence>
<reference evidence="3" key="1">
    <citation type="journal article" date="2016" name="Genome Announc.">
        <title>Draft Genome Sequences of Five Rapidly Growing Mycobacterium Species, M. thermoresistibile, M. fortuitum subsp. acetamidolyticum, M. canariasense, M. brisbanense, and M. novocastrense.</title>
        <authorList>
            <person name="Katahira K."/>
            <person name="Ogura Y."/>
            <person name="Gotoh Y."/>
            <person name="Hayashi T."/>
        </authorList>
    </citation>
    <scope>NUCLEOTIDE SEQUENCE [LARGE SCALE GENOMIC DNA]</scope>
    <source>
        <strain evidence="3">JCM15654</strain>
    </source>
</reference>
<organism evidence="2 3">
    <name type="scientific">Mycolicibacterium brisbanense</name>
    <dbReference type="NCBI Taxonomy" id="146020"/>
    <lineage>
        <taxon>Bacteria</taxon>
        <taxon>Bacillati</taxon>
        <taxon>Actinomycetota</taxon>
        <taxon>Actinomycetes</taxon>
        <taxon>Mycobacteriales</taxon>
        <taxon>Mycobacteriaceae</taxon>
        <taxon>Mycolicibacterium</taxon>
    </lineage>
</organism>
<reference evidence="3" key="2">
    <citation type="submission" date="2016-02" db="EMBL/GenBank/DDBJ databases">
        <title>Draft genome sequence of five rapidly growing Mycobacterium species.</title>
        <authorList>
            <person name="Katahira K."/>
            <person name="Gotou Y."/>
            <person name="Iida K."/>
            <person name="Ogura Y."/>
            <person name="Hayashi T."/>
        </authorList>
    </citation>
    <scope>NUCLEOTIDE SEQUENCE [LARGE SCALE GENOMIC DNA]</scope>
    <source>
        <strain evidence="3">JCM15654</strain>
    </source>
</reference>
<evidence type="ECO:0008006" key="4">
    <source>
        <dbReference type="Google" id="ProtNLM"/>
    </source>
</evidence>
<dbReference type="EMBL" id="BCSX01000019">
    <property type="protein sequence ID" value="GAS87508.1"/>
    <property type="molecule type" value="Genomic_DNA"/>
</dbReference>
<dbReference type="AlphaFoldDB" id="A0A100VX10"/>
<dbReference type="STRING" id="146020.RMCB_1604"/>
<proteinExistence type="predicted"/>
<comment type="caution">
    <text evidence="2">The sequence shown here is derived from an EMBL/GenBank/DDBJ whole genome shotgun (WGS) entry which is preliminary data.</text>
</comment>
<feature type="transmembrane region" description="Helical" evidence="1">
    <location>
        <begin position="17"/>
        <end position="37"/>
    </location>
</feature>
<feature type="transmembrane region" description="Helical" evidence="1">
    <location>
        <begin position="49"/>
        <end position="67"/>
    </location>
</feature>
<evidence type="ECO:0000313" key="3">
    <source>
        <dbReference type="Proteomes" id="UP000069620"/>
    </source>
</evidence>